<proteinExistence type="predicted"/>
<dbReference type="EMBL" id="BTPU01000044">
    <property type="protein sequence ID" value="GMQ63516.1"/>
    <property type="molecule type" value="Genomic_DNA"/>
</dbReference>
<sequence>MNRTRLNTKLLIKVIGVLLIILAVMMLSNMLIEKTIATLSVSKKQLPIYCVDTEEKKVAISFDAAWGNDDTDDLLEILKEYNIKTTFFLVGMWVEKYPDDVKRILDAGHDIGNHSNTHPHMTQLSKEGIKDELMKAHEKVKNLTGYEMELFRPPFGDYDDKLVETARECAYYTIQWDVESLVIK</sequence>
<dbReference type="Proteomes" id="UP001374599">
    <property type="component" value="Unassembled WGS sequence"/>
</dbReference>
<accession>A0ACB5UM13</accession>
<evidence type="ECO:0000313" key="1">
    <source>
        <dbReference type="EMBL" id="GMQ63516.1"/>
    </source>
</evidence>
<keyword evidence="2" id="KW-1185">Reference proteome</keyword>
<protein>
    <submittedName>
        <fullName evidence="1">Uncharacterized protein</fullName>
    </submittedName>
</protein>
<reference evidence="1" key="1">
    <citation type="submission" date="2023-09" db="EMBL/GenBank/DDBJ databases">
        <title>Vallitalea sediminicola and Vallitalea maricola sp. nov., anaerobic bacteria isolated from marine sediment.</title>
        <authorList>
            <person name="Hirano S."/>
            <person name="Maeda A."/>
            <person name="Terahara T."/>
            <person name="Mori K."/>
            <person name="Hamada M."/>
            <person name="Matsumoto R."/>
            <person name="Kobayashi T."/>
        </authorList>
    </citation>
    <scope>NUCLEOTIDE SEQUENCE</scope>
    <source>
        <strain evidence="1">AN17-2</strain>
    </source>
</reference>
<organism evidence="1 2">
    <name type="scientific">Vallitalea maricola</name>
    <dbReference type="NCBI Taxonomy" id="3074433"/>
    <lineage>
        <taxon>Bacteria</taxon>
        <taxon>Bacillati</taxon>
        <taxon>Bacillota</taxon>
        <taxon>Clostridia</taxon>
        <taxon>Lachnospirales</taxon>
        <taxon>Vallitaleaceae</taxon>
        <taxon>Vallitalea</taxon>
    </lineage>
</organism>
<evidence type="ECO:0000313" key="2">
    <source>
        <dbReference type="Proteomes" id="UP001374599"/>
    </source>
</evidence>
<name>A0ACB5UM13_9FIRM</name>
<comment type="caution">
    <text evidence="1">The sequence shown here is derived from an EMBL/GenBank/DDBJ whole genome shotgun (WGS) entry which is preliminary data.</text>
</comment>
<gene>
    <name evidence="1" type="ORF">AN2V17_27500</name>
</gene>